<gene>
    <name evidence="3" type="ORF">DSL72_001263</name>
</gene>
<accession>A0A8A3P751</accession>
<dbReference type="InterPro" id="IPR001623">
    <property type="entry name" value="DnaJ_domain"/>
</dbReference>
<sequence>MPLHFRPSPFAFVIPRFPPQQFSFHSSIIHRDAAQNHYETLQVTSDATPAEIKKSFYALSKLHHPDHNPSDPSASKRFMKISEAWAILGTPAKRQAYDREHGVHSHAHTHGTAHRYPQGSYSSSGPAGGRPATGLSKRRTQFRGPPPSFYRSGGWGEHSAKRSAAQDNGAPGAEAPPSTDMGGGMGTGQMPWGPEGDIPHFNKKAHMQTQDNVDRRRRRRMSEHFVPADQERSTFANFIMSYYRVTLLQCYDLRATENDVRITHLFYYLTANSQFSNNFAL</sequence>
<dbReference type="SMART" id="SM00271">
    <property type="entry name" value="DnaJ"/>
    <property type="match status" value="1"/>
</dbReference>
<dbReference type="PROSITE" id="PS50076">
    <property type="entry name" value="DNAJ_2"/>
    <property type="match status" value="1"/>
</dbReference>
<reference evidence="3" key="1">
    <citation type="submission" date="2020-10" db="EMBL/GenBank/DDBJ databases">
        <title>Genome Sequence of Monilinia vaccinii-corymbosi Sheds Light on Mummy Berry Disease Infection of Blueberry and Mating Type.</title>
        <authorList>
            <person name="Yow A.G."/>
            <person name="Zhang Y."/>
            <person name="Bansal K."/>
            <person name="Eacker S.M."/>
            <person name="Sullivan S."/>
            <person name="Liachko I."/>
            <person name="Cubeta M.A."/>
            <person name="Rollins J.A."/>
            <person name="Ashrafi H."/>
        </authorList>
    </citation>
    <scope>NUCLEOTIDE SEQUENCE</scope>
    <source>
        <strain evidence="3">RL-1</strain>
    </source>
</reference>
<name>A0A8A3P751_9HELO</name>
<evidence type="ECO:0000313" key="4">
    <source>
        <dbReference type="Proteomes" id="UP000672032"/>
    </source>
</evidence>
<dbReference type="Gene3D" id="1.10.287.110">
    <property type="entry name" value="DnaJ domain"/>
    <property type="match status" value="1"/>
</dbReference>
<dbReference type="SUPFAM" id="SSF46565">
    <property type="entry name" value="Chaperone J-domain"/>
    <property type="match status" value="1"/>
</dbReference>
<dbReference type="PRINTS" id="PR00625">
    <property type="entry name" value="JDOMAIN"/>
</dbReference>
<feature type="compositionally biased region" description="Basic residues" evidence="1">
    <location>
        <begin position="104"/>
        <end position="113"/>
    </location>
</feature>
<dbReference type="InterPro" id="IPR036869">
    <property type="entry name" value="J_dom_sf"/>
</dbReference>
<evidence type="ECO:0000256" key="1">
    <source>
        <dbReference type="SAM" id="MobiDB-lite"/>
    </source>
</evidence>
<dbReference type="Pfam" id="PF00226">
    <property type="entry name" value="DnaJ"/>
    <property type="match status" value="1"/>
</dbReference>
<feature type="region of interest" description="Disordered" evidence="1">
    <location>
        <begin position="96"/>
        <end position="193"/>
    </location>
</feature>
<proteinExistence type="predicted"/>
<protein>
    <recommendedName>
        <fullName evidence="2">J domain-containing protein</fullName>
    </recommendedName>
</protein>
<dbReference type="InterPro" id="IPR053025">
    <property type="entry name" value="Mito_ATP_Synthase-Asso"/>
</dbReference>
<dbReference type="PANTHER" id="PTHR44873">
    <property type="entry name" value="DNAJ HOMOLOG SUBFAMILY C MEMBER 30, MITOCHONDRIAL"/>
    <property type="match status" value="1"/>
</dbReference>
<dbReference type="PANTHER" id="PTHR44873:SF1">
    <property type="entry name" value="DNAJ HOMOLOG SUBFAMILY C MEMBER 30, MITOCHONDRIAL"/>
    <property type="match status" value="1"/>
</dbReference>
<dbReference type="EMBL" id="CP063406">
    <property type="protein sequence ID" value="QSZ31696.1"/>
    <property type="molecule type" value="Genomic_DNA"/>
</dbReference>
<organism evidence="3 4">
    <name type="scientific">Monilinia vaccinii-corymbosi</name>
    <dbReference type="NCBI Taxonomy" id="61207"/>
    <lineage>
        <taxon>Eukaryota</taxon>
        <taxon>Fungi</taxon>
        <taxon>Dikarya</taxon>
        <taxon>Ascomycota</taxon>
        <taxon>Pezizomycotina</taxon>
        <taxon>Leotiomycetes</taxon>
        <taxon>Helotiales</taxon>
        <taxon>Sclerotiniaceae</taxon>
        <taxon>Monilinia</taxon>
    </lineage>
</organism>
<keyword evidence="4" id="KW-1185">Reference proteome</keyword>
<dbReference type="Proteomes" id="UP000672032">
    <property type="component" value="Chromosome 2"/>
</dbReference>
<dbReference type="CDD" id="cd06257">
    <property type="entry name" value="DnaJ"/>
    <property type="match status" value="1"/>
</dbReference>
<evidence type="ECO:0000259" key="2">
    <source>
        <dbReference type="PROSITE" id="PS50076"/>
    </source>
</evidence>
<dbReference type="AlphaFoldDB" id="A0A8A3P751"/>
<feature type="domain" description="J" evidence="2">
    <location>
        <begin position="36"/>
        <end position="101"/>
    </location>
</feature>
<evidence type="ECO:0000313" key="3">
    <source>
        <dbReference type="EMBL" id="QSZ31696.1"/>
    </source>
</evidence>
<dbReference type="OrthoDB" id="10250354at2759"/>